<keyword evidence="5 6" id="KW-0472">Membrane</keyword>
<gene>
    <name evidence="7" type="primary">lptF</name>
    <name evidence="7" type="ORF">ABEG18_11560</name>
</gene>
<dbReference type="InterPro" id="IPR030922">
    <property type="entry name" value="LptF"/>
</dbReference>
<keyword evidence="4 6" id="KW-1133">Transmembrane helix</keyword>
<protein>
    <submittedName>
        <fullName evidence="7">LPS export ABC transporter permease LptF</fullName>
    </submittedName>
</protein>
<feature type="transmembrane region" description="Helical" evidence="6">
    <location>
        <begin position="7"/>
        <end position="29"/>
    </location>
</feature>
<evidence type="ECO:0000256" key="3">
    <source>
        <dbReference type="ARBA" id="ARBA00022692"/>
    </source>
</evidence>
<evidence type="ECO:0000256" key="1">
    <source>
        <dbReference type="ARBA" id="ARBA00004651"/>
    </source>
</evidence>
<feature type="transmembrane region" description="Helical" evidence="6">
    <location>
        <begin position="99"/>
        <end position="122"/>
    </location>
</feature>
<dbReference type="NCBIfam" id="TIGR04407">
    <property type="entry name" value="LptF_YjgP"/>
    <property type="match status" value="1"/>
</dbReference>
<dbReference type="GO" id="GO:0055085">
    <property type="term" value="P:transmembrane transport"/>
    <property type="evidence" value="ECO:0007669"/>
    <property type="project" value="InterPro"/>
</dbReference>
<accession>A0AAU7JM79</accession>
<proteinExistence type="predicted"/>
<dbReference type="PANTHER" id="PTHR33529">
    <property type="entry name" value="SLR0882 PROTEIN-RELATED"/>
    <property type="match status" value="1"/>
</dbReference>
<evidence type="ECO:0000313" key="7">
    <source>
        <dbReference type="EMBL" id="XBO41358.1"/>
    </source>
</evidence>
<feature type="transmembrane region" description="Helical" evidence="6">
    <location>
        <begin position="49"/>
        <end position="78"/>
    </location>
</feature>
<feature type="transmembrane region" description="Helical" evidence="6">
    <location>
        <begin position="341"/>
        <end position="362"/>
    </location>
</feature>
<dbReference type="EMBL" id="CP157484">
    <property type="protein sequence ID" value="XBO41358.1"/>
    <property type="molecule type" value="Genomic_DNA"/>
</dbReference>
<evidence type="ECO:0000256" key="6">
    <source>
        <dbReference type="SAM" id="Phobius"/>
    </source>
</evidence>
<dbReference type="Pfam" id="PF03739">
    <property type="entry name" value="LptF_LptG"/>
    <property type="match status" value="1"/>
</dbReference>
<dbReference type="GO" id="GO:0015920">
    <property type="term" value="P:lipopolysaccharide transport"/>
    <property type="evidence" value="ECO:0007669"/>
    <property type="project" value="TreeGrafter"/>
</dbReference>
<evidence type="ECO:0000256" key="2">
    <source>
        <dbReference type="ARBA" id="ARBA00022475"/>
    </source>
</evidence>
<dbReference type="RefSeq" id="WP_406858211.1">
    <property type="nucleotide sequence ID" value="NZ_CP157484.1"/>
</dbReference>
<dbReference type="InterPro" id="IPR005495">
    <property type="entry name" value="LptG/LptF_permease"/>
</dbReference>
<keyword evidence="3 6" id="KW-0812">Transmembrane</keyword>
<feature type="transmembrane region" description="Helical" evidence="6">
    <location>
        <begin position="280"/>
        <end position="297"/>
    </location>
</feature>
<keyword evidence="2" id="KW-1003">Cell membrane</keyword>
<dbReference type="PANTHER" id="PTHR33529:SF6">
    <property type="entry name" value="YJGP_YJGQ FAMILY PERMEASE"/>
    <property type="match status" value="1"/>
</dbReference>
<dbReference type="AlphaFoldDB" id="A0AAU7JM79"/>
<reference evidence="7" key="1">
    <citation type="submission" date="2024-05" db="EMBL/GenBank/DDBJ databases">
        <authorList>
            <person name="Kim S."/>
            <person name="Heo J."/>
            <person name="Choi H."/>
            <person name="Choi Y."/>
            <person name="Kwon S.-W."/>
            <person name="Kim Y."/>
        </authorList>
    </citation>
    <scope>NUCLEOTIDE SEQUENCE</scope>
    <source>
        <strain evidence="7">KACC 23698</strain>
    </source>
</reference>
<name>A0AAU7JM79_9HYPH</name>
<sequence>MSLLDRYIFRIAGVACLATLLSLTGVIWISQALREVDLLTGKGQTIMMFLTITSLSLPALVTIIAPVALFIATVYALNKLNGDSELIVMSAAGVPPGRILRPFLGLTMIVAVLVLAMTTWAMPASFRALRDLITSVRADFVSNVVKEGQFTTLDLGITFHYREKAGEALLGIFMQDRRDKTKPAIYIAERGQTVEINGSPYLVLENGSVQREQPGSSDPAIVVFQRYAIDLSQFGSDGDTPVYKPRERPTAMLLNPDVNEVYYKIPGNAGRFRTELHDRFSAPLYCFAMMAIAFAALGTPRTTRQGRGAAIGAAIVAVGLVRIAGFAISSLIPRAGWAVPLAYLAPLLACAVALGIAFAPTLGVRGGARLRRAPTPAHAAAAG</sequence>
<organism evidence="7">
    <name type="scientific">Alsobacter sp. KACC 23698</name>
    <dbReference type="NCBI Taxonomy" id="3149229"/>
    <lineage>
        <taxon>Bacteria</taxon>
        <taxon>Pseudomonadati</taxon>
        <taxon>Pseudomonadota</taxon>
        <taxon>Alphaproteobacteria</taxon>
        <taxon>Hyphomicrobiales</taxon>
        <taxon>Alsobacteraceae</taxon>
        <taxon>Alsobacter</taxon>
    </lineage>
</organism>
<evidence type="ECO:0000256" key="5">
    <source>
        <dbReference type="ARBA" id="ARBA00023136"/>
    </source>
</evidence>
<feature type="transmembrane region" description="Helical" evidence="6">
    <location>
        <begin position="309"/>
        <end position="329"/>
    </location>
</feature>
<comment type="subcellular location">
    <subcellularLocation>
        <location evidence="1">Cell membrane</location>
        <topology evidence="1">Multi-pass membrane protein</topology>
    </subcellularLocation>
</comment>
<dbReference type="GO" id="GO:0043190">
    <property type="term" value="C:ATP-binding cassette (ABC) transporter complex"/>
    <property type="evidence" value="ECO:0007669"/>
    <property type="project" value="InterPro"/>
</dbReference>
<evidence type="ECO:0000256" key="4">
    <source>
        <dbReference type="ARBA" id="ARBA00022989"/>
    </source>
</evidence>